<keyword evidence="5" id="KW-1185">Reference proteome</keyword>
<keyword evidence="2 3" id="KW-0040">ANK repeat</keyword>
<dbReference type="Pfam" id="PF12796">
    <property type="entry name" value="Ank_2"/>
    <property type="match status" value="1"/>
</dbReference>
<proteinExistence type="predicted"/>
<evidence type="ECO:0000256" key="2">
    <source>
        <dbReference type="ARBA" id="ARBA00023043"/>
    </source>
</evidence>
<accession>A0A1N7FX38</accession>
<dbReference type="Gene3D" id="1.25.40.20">
    <property type="entry name" value="Ankyrin repeat-containing domain"/>
    <property type="match status" value="1"/>
</dbReference>
<dbReference type="PANTHER" id="PTHR24198:SF165">
    <property type="entry name" value="ANKYRIN REPEAT-CONTAINING PROTEIN-RELATED"/>
    <property type="match status" value="1"/>
</dbReference>
<dbReference type="SMART" id="SM00248">
    <property type="entry name" value="ANK"/>
    <property type="match status" value="3"/>
</dbReference>
<dbReference type="InterPro" id="IPR002110">
    <property type="entry name" value="Ankyrin_rpt"/>
</dbReference>
<dbReference type="AlphaFoldDB" id="A0A1N7FX38"/>
<dbReference type="InterPro" id="IPR036770">
    <property type="entry name" value="Ankyrin_rpt-contain_sf"/>
</dbReference>
<dbReference type="Proteomes" id="UP000187495">
    <property type="component" value="Unassembled WGS sequence"/>
</dbReference>
<dbReference type="PROSITE" id="PS50297">
    <property type="entry name" value="ANK_REP_REGION"/>
    <property type="match status" value="1"/>
</dbReference>
<keyword evidence="1" id="KW-0677">Repeat</keyword>
<feature type="repeat" description="ANK" evidence="3">
    <location>
        <begin position="78"/>
        <end position="110"/>
    </location>
</feature>
<reference evidence="5" key="1">
    <citation type="submission" date="2017-01" db="EMBL/GenBank/DDBJ databases">
        <authorList>
            <person name="Varghese N."/>
            <person name="Submissions S."/>
        </authorList>
    </citation>
    <scope>NUCLEOTIDE SEQUENCE [LARGE SCALE GENOMIC DNA]</scope>
    <source>
        <strain evidence="5">DSM 21768</strain>
    </source>
</reference>
<protein>
    <submittedName>
        <fullName evidence="4">Uncharacterized protein</fullName>
    </submittedName>
</protein>
<dbReference type="SUPFAM" id="SSF48403">
    <property type="entry name" value="Ankyrin repeat"/>
    <property type="match status" value="1"/>
</dbReference>
<dbReference type="RefSeq" id="WP_076555969.1">
    <property type="nucleotide sequence ID" value="NZ_FTNU01000018.1"/>
</dbReference>
<name>A0A1N7FX38_9GAMM</name>
<dbReference type="PRINTS" id="PR01415">
    <property type="entry name" value="ANKYRIN"/>
</dbReference>
<evidence type="ECO:0000313" key="5">
    <source>
        <dbReference type="Proteomes" id="UP000187495"/>
    </source>
</evidence>
<evidence type="ECO:0000313" key="4">
    <source>
        <dbReference type="EMBL" id="SIS04879.1"/>
    </source>
</evidence>
<dbReference type="PROSITE" id="PS50088">
    <property type="entry name" value="ANK_REPEAT"/>
    <property type="match status" value="1"/>
</dbReference>
<evidence type="ECO:0000256" key="3">
    <source>
        <dbReference type="PROSITE-ProRule" id="PRU00023"/>
    </source>
</evidence>
<sequence>MTYDMSGVEILEALCEGNLALAEDLLKLHPQNNLLEINSDKKTWLHITTSSLDPNEPPAITIKYLINLGIDINAQDIYGMTPLHYALRSGNAEAAIELLNAGADPNIPNIDNVIPLAMIGRMPKRLDVLKLMLEKGGNVHFYNGHYEVLQSLELFRSDEEDFMPVIEMMRQYA</sequence>
<dbReference type="EMBL" id="FTNU01000018">
    <property type="protein sequence ID" value="SIS04879.1"/>
    <property type="molecule type" value="Genomic_DNA"/>
</dbReference>
<dbReference type="PANTHER" id="PTHR24198">
    <property type="entry name" value="ANKYRIN REPEAT AND PROTEIN KINASE DOMAIN-CONTAINING PROTEIN"/>
    <property type="match status" value="1"/>
</dbReference>
<gene>
    <name evidence="4" type="ORF">SAMN02745664_11843</name>
</gene>
<organism evidence="4 5">
    <name type="scientific">Moraxella cuniculi DSM 21768</name>
    <dbReference type="NCBI Taxonomy" id="1122245"/>
    <lineage>
        <taxon>Bacteria</taxon>
        <taxon>Pseudomonadati</taxon>
        <taxon>Pseudomonadota</taxon>
        <taxon>Gammaproteobacteria</taxon>
        <taxon>Moraxellales</taxon>
        <taxon>Moraxellaceae</taxon>
        <taxon>Moraxella</taxon>
    </lineage>
</organism>
<dbReference type="STRING" id="34061.B0189_09010"/>
<evidence type="ECO:0000256" key="1">
    <source>
        <dbReference type="ARBA" id="ARBA00022737"/>
    </source>
</evidence>